<dbReference type="AlphaFoldDB" id="A0A3M7SXF2"/>
<keyword evidence="2" id="KW-1185">Reference proteome</keyword>
<reference evidence="1 2" key="1">
    <citation type="journal article" date="2018" name="Sci. Rep.">
        <title>Genomic signatures of local adaptation to the degree of environmental predictability in rotifers.</title>
        <authorList>
            <person name="Franch-Gras L."/>
            <person name="Hahn C."/>
            <person name="Garcia-Roger E.M."/>
            <person name="Carmona M.J."/>
            <person name="Serra M."/>
            <person name="Gomez A."/>
        </authorList>
    </citation>
    <scope>NUCLEOTIDE SEQUENCE [LARGE SCALE GENOMIC DNA]</scope>
    <source>
        <strain evidence="1">HYR1</strain>
    </source>
</reference>
<evidence type="ECO:0000313" key="1">
    <source>
        <dbReference type="EMBL" id="RNA40402.1"/>
    </source>
</evidence>
<gene>
    <name evidence="1" type="ORF">BpHYR1_051220</name>
</gene>
<dbReference type="Proteomes" id="UP000276133">
    <property type="component" value="Unassembled WGS sequence"/>
</dbReference>
<dbReference type="EMBL" id="REGN01000644">
    <property type="protein sequence ID" value="RNA40402.1"/>
    <property type="molecule type" value="Genomic_DNA"/>
</dbReference>
<comment type="caution">
    <text evidence="1">The sequence shown here is derived from an EMBL/GenBank/DDBJ whole genome shotgun (WGS) entry which is preliminary data.</text>
</comment>
<name>A0A3M7SXF2_BRAPC</name>
<evidence type="ECO:0000313" key="2">
    <source>
        <dbReference type="Proteomes" id="UP000276133"/>
    </source>
</evidence>
<protein>
    <submittedName>
        <fullName evidence="1">Uncharacterized protein</fullName>
    </submittedName>
</protein>
<organism evidence="1 2">
    <name type="scientific">Brachionus plicatilis</name>
    <name type="common">Marine rotifer</name>
    <name type="synonym">Brachionus muelleri</name>
    <dbReference type="NCBI Taxonomy" id="10195"/>
    <lineage>
        <taxon>Eukaryota</taxon>
        <taxon>Metazoa</taxon>
        <taxon>Spiralia</taxon>
        <taxon>Gnathifera</taxon>
        <taxon>Rotifera</taxon>
        <taxon>Eurotatoria</taxon>
        <taxon>Monogononta</taxon>
        <taxon>Pseudotrocha</taxon>
        <taxon>Ploima</taxon>
        <taxon>Brachionidae</taxon>
        <taxon>Brachionus</taxon>
    </lineage>
</organism>
<accession>A0A3M7SXF2</accession>
<proteinExistence type="predicted"/>
<sequence length="124" mass="14548">MNEGLEISFQSIPRMSEKLKKSPEEKKLFIISPTKNFIILNKKKNISMDSAYYLNFFEKNGSANGLNNFIKIKNAKRKKNLKKNCIFFTRPNISENLAYDLKHIKKKNKFSAFFRTHIFAHGIK</sequence>